<dbReference type="Gene3D" id="3.40.50.150">
    <property type="entry name" value="Vaccinia Virus protein VP39"/>
    <property type="match status" value="2"/>
</dbReference>
<feature type="domain" description="O-methyltransferase C-terminal" evidence="4">
    <location>
        <begin position="246"/>
        <end position="388"/>
    </location>
</feature>
<keyword evidence="2" id="KW-0808">Transferase</keyword>
<feature type="domain" description="Methyltransferase type 11" evidence="5">
    <location>
        <begin position="419"/>
        <end position="495"/>
    </location>
</feature>
<proteinExistence type="predicted"/>
<evidence type="ECO:0000313" key="7">
    <source>
        <dbReference type="Proteomes" id="UP000284375"/>
    </source>
</evidence>
<name>A0A423WFW4_CYTCH</name>
<dbReference type="PROSITE" id="PS51683">
    <property type="entry name" value="SAM_OMT_II"/>
    <property type="match status" value="1"/>
</dbReference>
<evidence type="ECO:0008006" key="8">
    <source>
        <dbReference type="Google" id="ProtNLM"/>
    </source>
</evidence>
<dbReference type="InterPro" id="IPR036388">
    <property type="entry name" value="WH-like_DNA-bd_sf"/>
</dbReference>
<dbReference type="EMBL" id="LJZO01000005">
    <property type="protein sequence ID" value="ROW02280.1"/>
    <property type="molecule type" value="Genomic_DNA"/>
</dbReference>
<dbReference type="GO" id="GO:0032259">
    <property type="term" value="P:methylation"/>
    <property type="evidence" value="ECO:0007669"/>
    <property type="project" value="UniProtKB-KW"/>
</dbReference>
<dbReference type="PANTHER" id="PTHR43712">
    <property type="entry name" value="PUTATIVE (AFU_ORTHOLOGUE AFUA_4G14580)-RELATED"/>
    <property type="match status" value="1"/>
</dbReference>
<comment type="caution">
    <text evidence="6">The sequence shown here is derived from an EMBL/GenBank/DDBJ whole genome shotgun (WGS) entry which is preliminary data.</text>
</comment>
<evidence type="ECO:0000259" key="5">
    <source>
        <dbReference type="Pfam" id="PF08241"/>
    </source>
</evidence>
<evidence type="ECO:0000256" key="3">
    <source>
        <dbReference type="ARBA" id="ARBA00022691"/>
    </source>
</evidence>
<protein>
    <recommendedName>
        <fullName evidence="8">O-methyltransferase domain-containing protein</fullName>
    </recommendedName>
</protein>
<dbReference type="SUPFAM" id="SSF46785">
    <property type="entry name" value="Winged helix' DNA-binding domain"/>
    <property type="match status" value="1"/>
</dbReference>
<accession>A0A423WFW4</accession>
<dbReference type="SUPFAM" id="SSF53335">
    <property type="entry name" value="S-adenosyl-L-methionine-dependent methyltransferases"/>
    <property type="match status" value="2"/>
</dbReference>
<dbReference type="InterPro" id="IPR016461">
    <property type="entry name" value="COMT-like"/>
</dbReference>
<dbReference type="Pfam" id="PF08241">
    <property type="entry name" value="Methyltransf_11"/>
    <property type="match status" value="1"/>
</dbReference>
<dbReference type="GO" id="GO:0008757">
    <property type="term" value="F:S-adenosylmethionine-dependent methyltransferase activity"/>
    <property type="evidence" value="ECO:0007669"/>
    <property type="project" value="InterPro"/>
</dbReference>
<reference evidence="6 7" key="1">
    <citation type="submission" date="2015-09" db="EMBL/GenBank/DDBJ databases">
        <title>Host preference determinants of Valsa canker pathogens revealed by comparative genomics.</title>
        <authorList>
            <person name="Yin Z."/>
            <person name="Huang L."/>
        </authorList>
    </citation>
    <scope>NUCLEOTIDE SEQUENCE [LARGE SCALE GENOMIC DNA]</scope>
    <source>
        <strain evidence="6 7">YSFL</strain>
    </source>
</reference>
<gene>
    <name evidence="6" type="ORF">VSDG_02303</name>
</gene>
<dbReference type="Pfam" id="PF00891">
    <property type="entry name" value="Methyltransf_2"/>
    <property type="match status" value="1"/>
</dbReference>
<dbReference type="PANTHER" id="PTHR43712:SF17">
    <property type="entry name" value="O-METHYLTRANSFERASE"/>
    <property type="match status" value="1"/>
</dbReference>
<organism evidence="6 7">
    <name type="scientific">Cytospora chrysosperma</name>
    <name type="common">Cytospora canker fungus</name>
    <name type="synonym">Sphaeria chrysosperma</name>
    <dbReference type="NCBI Taxonomy" id="252740"/>
    <lineage>
        <taxon>Eukaryota</taxon>
        <taxon>Fungi</taxon>
        <taxon>Dikarya</taxon>
        <taxon>Ascomycota</taxon>
        <taxon>Pezizomycotina</taxon>
        <taxon>Sordariomycetes</taxon>
        <taxon>Sordariomycetidae</taxon>
        <taxon>Diaporthales</taxon>
        <taxon>Cytosporaceae</taxon>
        <taxon>Cytospora</taxon>
    </lineage>
</organism>
<evidence type="ECO:0000259" key="4">
    <source>
        <dbReference type="Pfam" id="PF00891"/>
    </source>
</evidence>
<keyword evidence="7" id="KW-1185">Reference proteome</keyword>
<evidence type="ECO:0000313" key="6">
    <source>
        <dbReference type="EMBL" id="ROW02280.1"/>
    </source>
</evidence>
<dbReference type="InterPro" id="IPR029063">
    <property type="entry name" value="SAM-dependent_MTases_sf"/>
</dbReference>
<dbReference type="InterPro" id="IPR036390">
    <property type="entry name" value="WH_DNA-bd_sf"/>
</dbReference>
<evidence type="ECO:0000256" key="1">
    <source>
        <dbReference type="ARBA" id="ARBA00022603"/>
    </source>
</evidence>
<dbReference type="GO" id="GO:0008171">
    <property type="term" value="F:O-methyltransferase activity"/>
    <property type="evidence" value="ECO:0007669"/>
    <property type="project" value="InterPro"/>
</dbReference>
<dbReference type="Gene3D" id="1.10.10.10">
    <property type="entry name" value="Winged helix-like DNA-binding domain superfamily/Winged helix DNA-binding domain"/>
    <property type="match status" value="1"/>
</dbReference>
<sequence>MATQDAPVDVSIAINPNNLEAVPGLVREINEGVKTLATGGHEARHELIVKARSLMLALEAPRETMIKHCWAQTGAMASINLGIDTGLWTLMAKNGDKPQKVADLSRELGIDPALLSRLLRHLSAMGYITETNTDEYLPTNFTKSLSLPIISGGYPAMLSVSRGAIMFHEYARARGWKNPTDAKDTSMMFAYKTDKDMFAYQQELGYGPHFNLHMGGYRQGRPPWMTKIYPVQERLIKGADTDPEAPFLVDVGGSVGHDLVQFHQNFPDHPGKLILEDLDVVINQIPDPERLGAIKKLPHDFTKPQPVKGARAYYMHSCLHDWPDDVCNVILGHLKNAMKPGYSKLLINENVLPKRNAHWESSALDMVMLTLFNSKERTHADWYYLLEELAGLKIVKIWDGGKGVESVIECEVLPSREGDPSPANLEQAHAFLPAKASESGMKLEYGVATRELAHENVGEGSSDLVICKMAAHFIDPDGLVSSAARMLRSGGTLAIFSYWMPVFPRQSAHFHDVFART</sequence>
<keyword evidence="1" id="KW-0489">Methyltransferase</keyword>
<dbReference type="InterPro" id="IPR013216">
    <property type="entry name" value="Methyltransf_11"/>
</dbReference>
<evidence type="ECO:0000256" key="2">
    <source>
        <dbReference type="ARBA" id="ARBA00022679"/>
    </source>
</evidence>
<dbReference type="OrthoDB" id="3340390at2759"/>
<dbReference type="Proteomes" id="UP000284375">
    <property type="component" value="Unassembled WGS sequence"/>
</dbReference>
<dbReference type="AlphaFoldDB" id="A0A423WFW4"/>
<dbReference type="InterPro" id="IPR001077">
    <property type="entry name" value="COMT_C"/>
</dbReference>
<keyword evidence="3" id="KW-0949">S-adenosyl-L-methionine</keyword>